<dbReference type="NCBIfam" id="TIGR00096">
    <property type="entry name" value="16S rRNA (cytidine(1402)-2'-O)-methyltransferase"/>
    <property type="match status" value="1"/>
</dbReference>
<gene>
    <name evidence="6" type="primary">rsmI</name>
    <name evidence="8" type="ORF">NT01SARS_0159</name>
</gene>
<dbReference type="AlphaFoldDB" id="J4KRW9"/>
<keyword evidence="4 6" id="KW-0808">Transferase</keyword>
<accession>J4KRW9</accession>
<evidence type="ECO:0000256" key="3">
    <source>
        <dbReference type="ARBA" id="ARBA00022603"/>
    </source>
</evidence>
<dbReference type="HOGENOM" id="CLU_044779_2_0_6"/>
<evidence type="ECO:0000256" key="1">
    <source>
        <dbReference type="ARBA" id="ARBA00022490"/>
    </source>
</evidence>
<evidence type="ECO:0000256" key="4">
    <source>
        <dbReference type="ARBA" id="ARBA00022679"/>
    </source>
</evidence>
<evidence type="ECO:0000256" key="5">
    <source>
        <dbReference type="ARBA" id="ARBA00022691"/>
    </source>
</evidence>
<name>J4KRW9_9GAMM</name>
<dbReference type="InterPro" id="IPR008189">
    <property type="entry name" value="rRNA_ssu_MeTfrase_I"/>
</dbReference>
<dbReference type="EC" id="2.1.1.198" evidence="6"/>
<evidence type="ECO:0000256" key="2">
    <source>
        <dbReference type="ARBA" id="ARBA00022552"/>
    </source>
</evidence>
<dbReference type="Gene3D" id="3.30.950.10">
    <property type="entry name" value="Methyltransferase, Cobalt-precorrin-4 Transmethylase, Domain 2"/>
    <property type="match status" value="1"/>
</dbReference>
<dbReference type="PANTHER" id="PTHR46111:SF1">
    <property type="entry name" value="RIBOSOMAL RNA SMALL SUBUNIT METHYLTRANSFERASE I"/>
    <property type="match status" value="1"/>
</dbReference>
<keyword evidence="2 6" id="KW-0698">rRNA processing</keyword>
<dbReference type="STRING" id="1123866.NT01SARS_0159"/>
<dbReference type="InterPro" id="IPR014777">
    <property type="entry name" value="4pyrrole_Mease_sub1"/>
</dbReference>
<dbReference type="InterPro" id="IPR014776">
    <property type="entry name" value="4pyrrole_Mease_sub2"/>
</dbReference>
<dbReference type="InterPro" id="IPR000878">
    <property type="entry name" value="4pyrrol_Mease"/>
</dbReference>
<feature type="domain" description="Tetrapyrrole methylase" evidence="7">
    <location>
        <begin position="1"/>
        <end position="201"/>
    </location>
</feature>
<dbReference type="InterPro" id="IPR035996">
    <property type="entry name" value="4pyrrol_Methylase_sf"/>
</dbReference>
<protein>
    <recommendedName>
        <fullName evidence="6">Ribosomal RNA small subunit methyltransferase I</fullName>
        <ecNumber evidence="6">2.1.1.198</ecNumber>
    </recommendedName>
    <alternativeName>
        <fullName evidence="6">16S rRNA 2'-O-ribose C1402 methyltransferase</fullName>
    </alternativeName>
    <alternativeName>
        <fullName evidence="6">rRNA (cytidine-2'-O-)-methyltransferase RsmI</fullName>
    </alternativeName>
</protein>
<proteinExistence type="inferred from homology"/>
<comment type="similarity">
    <text evidence="6">Belongs to the methyltransferase superfamily. RsmI family.</text>
</comment>
<evidence type="ECO:0000256" key="6">
    <source>
        <dbReference type="HAMAP-Rule" id="MF_01877"/>
    </source>
</evidence>
<reference evidence="8 9" key="1">
    <citation type="journal article" date="2012" name="ISME J.">
        <title>Genomic insights to SAR86, an abundant and uncultivated marine bacterial lineage.</title>
        <authorList>
            <person name="Dupont C.L."/>
            <person name="Rusch D.B."/>
            <person name="Yooseph S."/>
            <person name="Lombardo M.J."/>
            <person name="Richter R.A."/>
            <person name="Valas R."/>
            <person name="Novotny M."/>
            <person name="Yee-Greenbaum J."/>
            <person name="Selengut J.D."/>
            <person name="Haft D.H."/>
            <person name="Halpern A.L."/>
            <person name="Lasken R.S."/>
            <person name="Nealson K."/>
            <person name="Friedman R."/>
            <person name="Venter J.C."/>
        </authorList>
    </citation>
    <scope>NUCLEOTIDE SEQUENCE [LARGE SCALE GENOMIC DNA]</scope>
</reference>
<evidence type="ECO:0000313" key="9">
    <source>
        <dbReference type="Proteomes" id="UP000010305"/>
    </source>
</evidence>
<sequence length="271" mass="30611">MLSLISTPIGNLDDISLRAIDVIKSADFIYTEDTRSFKKILDSIECKKKCKSFHEHNEDIICKEIIKHLKNKKHVVLTCEAGTPAISDPGYKLIRECLNLNLKYTLIPGPSSLINAVVLSGLPTDKFSFYGFIPKKNNAQKKLFQKVSNDEKTAIMFESVKRLRKTIISISKHLDNNRHISVCREMTKIHEQIVQGNCEDLLKKIDDGSLPLKGEIVLVIEGNITNNINIKLDNKVKDAFLEKLSISDAAKLLSLVTGQSRQDIYKFLNNK</sequence>
<dbReference type="Gene3D" id="3.40.1010.10">
    <property type="entry name" value="Cobalt-precorrin-4 Transmethylase, Domain 1"/>
    <property type="match status" value="1"/>
</dbReference>
<keyword evidence="1 6" id="KW-0963">Cytoplasm</keyword>
<comment type="catalytic activity">
    <reaction evidence="6">
        <text>cytidine(1402) in 16S rRNA + S-adenosyl-L-methionine = 2'-O-methylcytidine(1402) in 16S rRNA + S-adenosyl-L-homocysteine + H(+)</text>
        <dbReference type="Rhea" id="RHEA:42924"/>
        <dbReference type="Rhea" id="RHEA-COMP:10285"/>
        <dbReference type="Rhea" id="RHEA-COMP:10286"/>
        <dbReference type="ChEBI" id="CHEBI:15378"/>
        <dbReference type="ChEBI" id="CHEBI:57856"/>
        <dbReference type="ChEBI" id="CHEBI:59789"/>
        <dbReference type="ChEBI" id="CHEBI:74495"/>
        <dbReference type="ChEBI" id="CHEBI:82748"/>
        <dbReference type="EC" id="2.1.1.198"/>
    </reaction>
</comment>
<dbReference type="Pfam" id="PF00590">
    <property type="entry name" value="TP_methylase"/>
    <property type="match status" value="1"/>
</dbReference>
<evidence type="ECO:0000259" key="7">
    <source>
        <dbReference type="Pfam" id="PF00590"/>
    </source>
</evidence>
<dbReference type="PIRSF" id="PIRSF005917">
    <property type="entry name" value="MTase_YraL"/>
    <property type="match status" value="1"/>
</dbReference>
<organism evidence="8 9">
    <name type="scientific">SAR86 cluster bacterium SAR86A</name>
    <dbReference type="NCBI Taxonomy" id="1123866"/>
    <lineage>
        <taxon>Bacteria</taxon>
        <taxon>Pseudomonadati</taxon>
        <taxon>Pseudomonadota</taxon>
        <taxon>Gammaproteobacteria</taxon>
        <taxon>SAR86 cluster</taxon>
    </lineage>
</organism>
<dbReference type="HAMAP" id="MF_01877">
    <property type="entry name" value="16SrRNA_methyltr_I"/>
    <property type="match status" value="1"/>
</dbReference>
<dbReference type="SUPFAM" id="SSF53790">
    <property type="entry name" value="Tetrapyrrole methylase"/>
    <property type="match status" value="1"/>
</dbReference>
<comment type="subcellular location">
    <subcellularLocation>
        <location evidence="6">Cytoplasm</location>
    </subcellularLocation>
</comment>
<keyword evidence="3 6" id="KW-0489">Methyltransferase</keyword>
<evidence type="ECO:0000313" key="8">
    <source>
        <dbReference type="EMBL" id="EJP71684.1"/>
    </source>
</evidence>
<dbReference type="Proteomes" id="UP000010305">
    <property type="component" value="Unassembled WGS sequence"/>
</dbReference>
<dbReference type="CDD" id="cd11648">
    <property type="entry name" value="RsmI"/>
    <property type="match status" value="1"/>
</dbReference>
<dbReference type="PANTHER" id="PTHR46111">
    <property type="entry name" value="RIBOSOMAL RNA SMALL SUBUNIT METHYLTRANSFERASE I"/>
    <property type="match status" value="1"/>
</dbReference>
<dbReference type="GO" id="GO:0005737">
    <property type="term" value="C:cytoplasm"/>
    <property type="evidence" value="ECO:0007669"/>
    <property type="project" value="UniProtKB-SubCell"/>
</dbReference>
<dbReference type="FunFam" id="3.30.950.10:FF:000002">
    <property type="entry name" value="Ribosomal RNA small subunit methyltransferase I"/>
    <property type="match status" value="1"/>
</dbReference>
<dbReference type="GO" id="GO:0070677">
    <property type="term" value="F:rRNA (cytosine-2'-O-)-methyltransferase activity"/>
    <property type="evidence" value="ECO:0007669"/>
    <property type="project" value="UniProtKB-UniRule"/>
</dbReference>
<comment type="function">
    <text evidence="6">Catalyzes the 2'-O-methylation of the ribose of cytidine 1402 (C1402) in 16S rRNA.</text>
</comment>
<dbReference type="EMBL" id="JH611156">
    <property type="protein sequence ID" value="EJP71684.1"/>
    <property type="molecule type" value="Genomic_DNA"/>
</dbReference>
<keyword evidence="5 6" id="KW-0949">S-adenosyl-L-methionine</keyword>